<name>A0A7K0K4R6_9ACTO</name>
<dbReference type="Gene3D" id="3.40.50.300">
    <property type="entry name" value="P-loop containing nucleotide triphosphate hydrolases"/>
    <property type="match status" value="1"/>
</dbReference>
<accession>A0A7K0K4R6</accession>
<dbReference type="GO" id="GO:0000028">
    <property type="term" value="P:ribosomal small subunit assembly"/>
    <property type="evidence" value="ECO:0007669"/>
    <property type="project" value="TreeGrafter"/>
</dbReference>
<reference evidence="2 3" key="1">
    <citation type="submission" date="2019-08" db="EMBL/GenBank/DDBJ databases">
        <title>In-depth cultivation of the pig gut microbiome towards novel bacterial diversity and tailored functional studies.</title>
        <authorList>
            <person name="Wylensek D."/>
            <person name="Hitch T.C.A."/>
            <person name="Clavel T."/>
        </authorList>
    </citation>
    <scope>NUCLEOTIDE SEQUENCE [LARGE SCALE GENOMIC DNA]</scope>
    <source>
        <strain evidence="2 3">RF-GAM-744-WT-7</strain>
    </source>
</reference>
<dbReference type="EMBL" id="VUMY01000019">
    <property type="protein sequence ID" value="MST50434.1"/>
    <property type="molecule type" value="Genomic_DNA"/>
</dbReference>
<dbReference type="PANTHER" id="PTHR42698">
    <property type="entry name" value="GTPASE ERA"/>
    <property type="match status" value="1"/>
</dbReference>
<dbReference type="GO" id="GO:0005525">
    <property type="term" value="F:GTP binding"/>
    <property type="evidence" value="ECO:0007669"/>
    <property type="project" value="InterPro"/>
</dbReference>
<protein>
    <submittedName>
        <fullName evidence="2">ABC transporter</fullName>
    </submittedName>
</protein>
<gene>
    <name evidence="2" type="ORF">FYJ63_09410</name>
</gene>
<evidence type="ECO:0000313" key="3">
    <source>
        <dbReference type="Proteomes" id="UP000442535"/>
    </source>
</evidence>
<keyword evidence="3" id="KW-1185">Reference proteome</keyword>
<dbReference type="SMART" id="SM00382">
    <property type="entry name" value="AAA"/>
    <property type="match status" value="1"/>
</dbReference>
<dbReference type="InterPro" id="IPR045063">
    <property type="entry name" value="Dynamin_N"/>
</dbReference>
<dbReference type="Pfam" id="PF00350">
    <property type="entry name" value="Dynamin_N"/>
    <property type="match status" value="1"/>
</dbReference>
<dbReference type="InterPro" id="IPR005662">
    <property type="entry name" value="GTPase_Era-like"/>
</dbReference>
<evidence type="ECO:0000313" key="2">
    <source>
        <dbReference type="EMBL" id="MST50434.1"/>
    </source>
</evidence>
<dbReference type="AlphaFoldDB" id="A0A7K0K4R6"/>
<sequence length="543" mass="59967">MAKSLHESLRELARLLGELNFQFPREGVAAGTLRDRTVRRLTDHLAARGRDLDAPLVAVLVGSTGVGKTTILNSLVGEIGPTSVQRPTTLTPVLVHHPDDELWLAADRILGGFDKIRLDADEASAEGSHSERPVLQVKTSEKLRPGIFLIDTPDVDSYVETNRHLALQLLDAADLWIFVTTAQRYAEPQGIDLLKAAARRKVAVGVVLNRVGHGSLLDSKTGFSEKIQQAGLGDTPIFAITEGQLQGGMLPDADVETLKKWLDGLAGDALLRTATARQALFGSLAEVLETSRKLASIFAAEEEQSQRAQTALAELAASQKSAGEHCWLETPILEGEPVSRFNHYAQAIFEEDSAEDSWIRKRLNWRRSLYGEKLSLRPGVEAAKRALDAAQESFMASIPRTIHPRLEDLDLEPSQGEGLGEDWKTVSLYSQWHRALSGAISAKQTADRPWREETPEAIFLALLMELYVAEEQTPVTFLEHYLTSADHEELKTKLRETVAGSVETWAEEVHEAMEKLVPATEDNPAQAKEILKLITELQEQWSQ</sequence>
<dbReference type="GO" id="GO:0043024">
    <property type="term" value="F:ribosomal small subunit binding"/>
    <property type="evidence" value="ECO:0007669"/>
    <property type="project" value="TreeGrafter"/>
</dbReference>
<dbReference type="RefSeq" id="WP_154546100.1">
    <property type="nucleotide sequence ID" value="NZ_VUMY01000019.1"/>
</dbReference>
<dbReference type="PANTHER" id="PTHR42698:SF1">
    <property type="entry name" value="GTPASE ERA, MITOCHONDRIAL"/>
    <property type="match status" value="1"/>
</dbReference>
<organism evidence="2 3">
    <name type="scientific">Mobiluncus porci</name>
    <dbReference type="NCBI Taxonomy" id="2652278"/>
    <lineage>
        <taxon>Bacteria</taxon>
        <taxon>Bacillati</taxon>
        <taxon>Actinomycetota</taxon>
        <taxon>Actinomycetes</taxon>
        <taxon>Actinomycetales</taxon>
        <taxon>Actinomycetaceae</taxon>
        <taxon>Mobiluncus</taxon>
    </lineage>
</organism>
<dbReference type="InterPro" id="IPR027417">
    <property type="entry name" value="P-loop_NTPase"/>
</dbReference>
<evidence type="ECO:0000259" key="1">
    <source>
        <dbReference type="SMART" id="SM00382"/>
    </source>
</evidence>
<dbReference type="GO" id="GO:0019843">
    <property type="term" value="F:rRNA binding"/>
    <property type="evidence" value="ECO:0007669"/>
    <property type="project" value="TreeGrafter"/>
</dbReference>
<dbReference type="SUPFAM" id="SSF52540">
    <property type="entry name" value="P-loop containing nucleoside triphosphate hydrolases"/>
    <property type="match status" value="1"/>
</dbReference>
<proteinExistence type="predicted"/>
<dbReference type="Proteomes" id="UP000442535">
    <property type="component" value="Unassembled WGS sequence"/>
</dbReference>
<dbReference type="GO" id="GO:0005829">
    <property type="term" value="C:cytosol"/>
    <property type="evidence" value="ECO:0007669"/>
    <property type="project" value="TreeGrafter"/>
</dbReference>
<comment type="caution">
    <text evidence="2">The sequence shown here is derived from an EMBL/GenBank/DDBJ whole genome shotgun (WGS) entry which is preliminary data.</text>
</comment>
<dbReference type="CDD" id="cd00882">
    <property type="entry name" value="Ras_like_GTPase"/>
    <property type="match status" value="1"/>
</dbReference>
<feature type="domain" description="AAA+ ATPase" evidence="1">
    <location>
        <begin position="54"/>
        <end position="208"/>
    </location>
</feature>
<dbReference type="InterPro" id="IPR003593">
    <property type="entry name" value="AAA+_ATPase"/>
</dbReference>